<feature type="region of interest" description="Disordered" evidence="1">
    <location>
        <begin position="27"/>
        <end position="68"/>
    </location>
</feature>
<dbReference type="EMBL" id="CALNXK010000098">
    <property type="protein sequence ID" value="CAH3154281.1"/>
    <property type="molecule type" value="Genomic_DNA"/>
</dbReference>
<comment type="caution">
    <text evidence="2">The sequence shown here is derived from an EMBL/GenBank/DDBJ whole genome shotgun (WGS) entry which is preliminary data.</text>
</comment>
<accession>A0ABN8Q039</accession>
<sequence>MAGDNSDSECDLDMTQEENAAIEFEISGVLDEESNDDDIGKQPSKEPVVVSVSTQTEDPVVQAQEERPVPTAVPAIPCVVGPPRENKFSRWEDHKEYPDEIKLVQGTKVLCALDLLMQVFADKCQHPGCQQQTRVDHTLCGTSVLVKWTCPLGHKGRFWSSRKVNGILVNNLQTSAAILLSGCSFIKVAKMAKFLGLSFSSKSTFFRVQRLYVIPAVTEWWKWQQEIIFEELKDQDLVVAGDGQCDSPGFTAKNLCYYLMDVTTSYIIELEVLDKCETNMKSVTMEKQALQNILLRLRRLLTITEVVTDASASIKKLIADAFRQIFHSLDVWHKSKGIRKCLSNVGSAKGMEKVALWSDHIVRHFWHCCSLASEVEGNELEALKILKDTWISLLHHVCNQHEWADGHCDHEPITEENHQLPWFDRRSKEFEALQKIILDPDLLESFKYYTRFRHTGALERANSLSLMYASKRISYTKKVYKARKQLAAIGWNYHLDIPEQEDVLGEVAVTRKYNQRTKSWNVKIVKQAKDNGYIWMLLAKVFRLRVEDKENMQRVVPMEADDPRRIAPTIAVVPPPPSRELFIQDSSRFKNN</sequence>
<dbReference type="PANTHER" id="PTHR31751">
    <property type="entry name" value="SI:CH211-108C17.2-RELATED-RELATED"/>
    <property type="match status" value="1"/>
</dbReference>
<evidence type="ECO:0000313" key="2">
    <source>
        <dbReference type="EMBL" id="CAH3154281.1"/>
    </source>
</evidence>
<evidence type="ECO:0000313" key="3">
    <source>
        <dbReference type="Proteomes" id="UP001159405"/>
    </source>
</evidence>
<organism evidence="2 3">
    <name type="scientific">Porites lobata</name>
    <dbReference type="NCBI Taxonomy" id="104759"/>
    <lineage>
        <taxon>Eukaryota</taxon>
        <taxon>Metazoa</taxon>
        <taxon>Cnidaria</taxon>
        <taxon>Anthozoa</taxon>
        <taxon>Hexacorallia</taxon>
        <taxon>Scleractinia</taxon>
        <taxon>Fungiina</taxon>
        <taxon>Poritidae</taxon>
        <taxon>Porites</taxon>
    </lineage>
</organism>
<dbReference type="PANTHER" id="PTHR31751:SF7">
    <property type="entry name" value="THAP-TYPE DOMAIN-CONTAINING PROTEIN"/>
    <property type="match status" value="1"/>
</dbReference>
<proteinExistence type="predicted"/>
<evidence type="ECO:0000256" key="1">
    <source>
        <dbReference type="SAM" id="MobiDB-lite"/>
    </source>
</evidence>
<protein>
    <recommendedName>
        <fullName evidence="4">Transposase</fullName>
    </recommendedName>
</protein>
<evidence type="ECO:0008006" key="4">
    <source>
        <dbReference type="Google" id="ProtNLM"/>
    </source>
</evidence>
<name>A0ABN8Q039_9CNID</name>
<dbReference type="Proteomes" id="UP001159405">
    <property type="component" value="Unassembled WGS sequence"/>
</dbReference>
<keyword evidence="3" id="KW-1185">Reference proteome</keyword>
<reference evidence="2 3" key="1">
    <citation type="submission" date="2022-05" db="EMBL/GenBank/DDBJ databases">
        <authorList>
            <consortium name="Genoscope - CEA"/>
            <person name="William W."/>
        </authorList>
    </citation>
    <scope>NUCLEOTIDE SEQUENCE [LARGE SCALE GENOMIC DNA]</scope>
</reference>
<gene>
    <name evidence="2" type="ORF">PLOB_00049941</name>
</gene>